<dbReference type="AlphaFoldDB" id="A0A9W4UBQ6"/>
<accession>A0A9W4UBQ6</accession>
<gene>
    <name evidence="1" type="ORF">PDIGIT_LOCUS4850</name>
</gene>
<dbReference type="EMBL" id="CAOQHR010000003">
    <property type="protein sequence ID" value="CAI6331821.1"/>
    <property type="molecule type" value="Genomic_DNA"/>
</dbReference>
<comment type="caution">
    <text evidence="1">The sequence shown here is derived from an EMBL/GenBank/DDBJ whole genome shotgun (WGS) entry which is preliminary data.</text>
</comment>
<keyword evidence="2" id="KW-1185">Reference proteome</keyword>
<sequence>MMCAHESCRGVRCEVSRQIIVGVFSGGPGFGVCALLHAGMGDSIGFMAIYRAGCCLCTLLGINTCYEGRGGVSFDVNCNFFSL</sequence>
<evidence type="ECO:0000313" key="1">
    <source>
        <dbReference type="EMBL" id="CAI6331821.1"/>
    </source>
</evidence>
<protein>
    <submittedName>
        <fullName evidence="1">Uncharacterized protein</fullName>
    </submittedName>
</protein>
<organism evidence="1 2">
    <name type="scientific">Periconia digitata</name>
    <dbReference type="NCBI Taxonomy" id="1303443"/>
    <lineage>
        <taxon>Eukaryota</taxon>
        <taxon>Fungi</taxon>
        <taxon>Dikarya</taxon>
        <taxon>Ascomycota</taxon>
        <taxon>Pezizomycotina</taxon>
        <taxon>Dothideomycetes</taxon>
        <taxon>Pleosporomycetidae</taxon>
        <taxon>Pleosporales</taxon>
        <taxon>Massarineae</taxon>
        <taxon>Periconiaceae</taxon>
        <taxon>Periconia</taxon>
    </lineage>
</organism>
<name>A0A9W4UBQ6_9PLEO</name>
<evidence type="ECO:0000313" key="2">
    <source>
        <dbReference type="Proteomes" id="UP001152607"/>
    </source>
</evidence>
<dbReference type="Proteomes" id="UP001152607">
    <property type="component" value="Unassembled WGS sequence"/>
</dbReference>
<proteinExistence type="predicted"/>
<reference evidence="1" key="1">
    <citation type="submission" date="2023-01" db="EMBL/GenBank/DDBJ databases">
        <authorList>
            <person name="Van Ghelder C."/>
            <person name="Rancurel C."/>
        </authorList>
    </citation>
    <scope>NUCLEOTIDE SEQUENCE</scope>
    <source>
        <strain evidence="1">CNCM I-4278</strain>
    </source>
</reference>